<dbReference type="AlphaFoldDB" id="A0A645CMA1"/>
<gene>
    <name evidence="1" type="ORF">SDC9_124911</name>
</gene>
<comment type="caution">
    <text evidence="1">The sequence shown here is derived from an EMBL/GenBank/DDBJ whole genome shotgun (WGS) entry which is preliminary data.</text>
</comment>
<accession>A0A645CMA1</accession>
<dbReference type="NCBIfam" id="NF033709">
    <property type="entry name" value="PorV_fam"/>
    <property type="match status" value="1"/>
</dbReference>
<dbReference type="EMBL" id="VSSQ01028261">
    <property type="protein sequence ID" value="MPM77902.1"/>
    <property type="molecule type" value="Genomic_DNA"/>
</dbReference>
<sequence>MANYLADIRFGSAMYGKKIGNENFIAIGVQYVDYGTFDGRDELNEPIGFFTAKDMSLSIIYARPLTSRITVGGTLKPIASIYEIYTSYGVALDAGLSYNDDVSLFSAGLVIRNFGTQIKGYYENEDGQHFEALPLNIELGVTKKLTHAPLRFSLTLHNLQHWNLNYASTNQATSAFDDTKDKGSISLVDMAFRHSIIGVEFVPGKNFYLAAAYNHRRHQELSMNGFKSMAGFSFGGGIKLYKFQVGFGMTQFQVGNYSYQFSISTSLNEFRL</sequence>
<evidence type="ECO:0000313" key="1">
    <source>
        <dbReference type="EMBL" id="MPM77902.1"/>
    </source>
</evidence>
<reference evidence="1" key="1">
    <citation type="submission" date="2019-08" db="EMBL/GenBank/DDBJ databases">
        <authorList>
            <person name="Kucharzyk K."/>
            <person name="Murdoch R.W."/>
            <person name="Higgins S."/>
            <person name="Loffler F."/>
        </authorList>
    </citation>
    <scope>NUCLEOTIDE SEQUENCE</scope>
</reference>
<organism evidence="1">
    <name type="scientific">bioreactor metagenome</name>
    <dbReference type="NCBI Taxonomy" id="1076179"/>
    <lineage>
        <taxon>unclassified sequences</taxon>
        <taxon>metagenomes</taxon>
        <taxon>ecological metagenomes</taxon>
    </lineage>
</organism>
<protein>
    <submittedName>
        <fullName evidence="1">Uncharacterized protein</fullName>
    </submittedName>
</protein>
<name>A0A645CMA1_9ZZZZ</name>
<proteinExistence type="predicted"/>
<dbReference type="NCBIfam" id="NF033711">
    <property type="entry name" value="T9SS_PorQ"/>
    <property type="match status" value="1"/>
</dbReference>